<proteinExistence type="predicted"/>
<feature type="compositionally biased region" description="Basic and acidic residues" evidence="1">
    <location>
        <begin position="10"/>
        <end position="19"/>
    </location>
</feature>
<dbReference type="AlphaFoldDB" id="A0A378VWL8"/>
<sequence>MNTAAPAENKSSESEKAKEPGYGTIDNLIENFNLIEADSEQTESTKSEAETAENAVNLVQEI</sequence>
<gene>
    <name evidence="2" type="ORF">NCTC11421_01576</name>
</gene>
<name>A0A378VWL8_NEIGO</name>
<feature type="region of interest" description="Disordered" evidence="1">
    <location>
        <begin position="1"/>
        <end position="23"/>
    </location>
</feature>
<accession>A0A378VWL8</accession>
<dbReference type="EMBL" id="UGRI01000001">
    <property type="protein sequence ID" value="SUA21653.1"/>
    <property type="molecule type" value="Genomic_DNA"/>
</dbReference>
<reference evidence="2" key="1">
    <citation type="submission" date="2018-06" db="EMBL/GenBank/DDBJ databases">
        <authorList>
            <consortium name="Pathogen Informatics"/>
            <person name="Doyle S."/>
        </authorList>
    </citation>
    <scope>NUCLEOTIDE SEQUENCE [LARGE SCALE GENOMIC DNA]</scope>
    <source>
        <strain evidence="2">NCTC11421</strain>
    </source>
</reference>
<protein>
    <submittedName>
        <fullName evidence="2">TraI</fullName>
    </submittedName>
</protein>
<organism evidence="2">
    <name type="scientific">Neisseria gonorrhoeae</name>
    <dbReference type="NCBI Taxonomy" id="485"/>
    <lineage>
        <taxon>Bacteria</taxon>
        <taxon>Pseudomonadati</taxon>
        <taxon>Pseudomonadota</taxon>
        <taxon>Betaproteobacteria</taxon>
        <taxon>Neisseriales</taxon>
        <taxon>Neisseriaceae</taxon>
        <taxon>Neisseria</taxon>
    </lineage>
</organism>
<feature type="region of interest" description="Disordered" evidence="1">
    <location>
        <begin position="39"/>
        <end position="62"/>
    </location>
</feature>
<evidence type="ECO:0000256" key="1">
    <source>
        <dbReference type="SAM" id="MobiDB-lite"/>
    </source>
</evidence>
<evidence type="ECO:0000313" key="2">
    <source>
        <dbReference type="EMBL" id="SUA21653.1"/>
    </source>
</evidence>